<feature type="compositionally biased region" description="Basic and acidic residues" evidence="1">
    <location>
        <begin position="28"/>
        <end position="54"/>
    </location>
</feature>
<evidence type="ECO:0000313" key="3">
    <source>
        <dbReference type="EMBL" id="CAA9494572.1"/>
    </source>
</evidence>
<dbReference type="PANTHER" id="PTHR38463">
    <property type="entry name" value="STRESS RESPONSE PROTEIN YSNF"/>
    <property type="match status" value="1"/>
</dbReference>
<dbReference type="AlphaFoldDB" id="A0A6J4SI00"/>
<dbReference type="InterPro" id="IPR052967">
    <property type="entry name" value="Stress_Response_Assoc"/>
</dbReference>
<feature type="region of interest" description="Disordered" evidence="1">
    <location>
        <begin position="1"/>
        <end position="99"/>
    </location>
</feature>
<accession>A0A6J4SI00</accession>
<proteinExistence type="predicted"/>
<reference evidence="3" key="1">
    <citation type="submission" date="2020-02" db="EMBL/GenBank/DDBJ databases">
        <authorList>
            <person name="Meier V. D."/>
        </authorList>
    </citation>
    <scope>NUCLEOTIDE SEQUENCE</scope>
    <source>
        <strain evidence="3">AVDCRST_MAG25</strain>
    </source>
</reference>
<dbReference type="InterPro" id="IPR019060">
    <property type="entry name" value="DUF2382"/>
</dbReference>
<dbReference type="PANTHER" id="PTHR38463:SF1">
    <property type="entry name" value="STRESS RESPONSE PROTEIN YSNF"/>
    <property type="match status" value="1"/>
</dbReference>
<dbReference type="NCBIfam" id="TIGR02271">
    <property type="entry name" value="YsnF/AvaK domain"/>
    <property type="match status" value="1"/>
</dbReference>
<dbReference type="EMBL" id="CADCVI010000245">
    <property type="protein sequence ID" value="CAA9494572.1"/>
    <property type="molecule type" value="Genomic_DNA"/>
</dbReference>
<protein>
    <recommendedName>
        <fullName evidence="2">DUF2382 domain-containing protein</fullName>
    </recommendedName>
</protein>
<evidence type="ECO:0000256" key="1">
    <source>
        <dbReference type="SAM" id="MobiDB-lite"/>
    </source>
</evidence>
<sequence>MERDDRNRGISEGDEPRDQEGVNPGDSRNLEERDELRVQRSEEELRAGVREREAGQVGVKKSVRTERESMTVPKKREELSVDRVPMNDEGAPGQIGDGEVSIPVVEEEVVVSKRPVVKEELRIKKAVVEEEEIVEADVRKEEVEIDDASGTGRHQQ</sequence>
<dbReference type="Pfam" id="PF09557">
    <property type="entry name" value="DUF2382"/>
    <property type="match status" value="1"/>
</dbReference>
<organism evidence="3">
    <name type="scientific">uncultured Rubrobacteraceae bacterium</name>
    <dbReference type="NCBI Taxonomy" id="349277"/>
    <lineage>
        <taxon>Bacteria</taxon>
        <taxon>Bacillati</taxon>
        <taxon>Actinomycetota</taxon>
        <taxon>Rubrobacteria</taxon>
        <taxon>Rubrobacterales</taxon>
        <taxon>Rubrobacteraceae</taxon>
        <taxon>environmental samples</taxon>
    </lineage>
</organism>
<feature type="domain" description="DUF2382" evidence="2">
    <location>
        <begin position="39"/>
        <end position="145"/>
    </location>
</feature>
<feature type="compositionally biased region" description="Basic and acidic residues" evidence="1">
    <location>
        <begin position="1"/>
        <end position="20"/>
    </location>
</feature>
<name>A0A6J4SI00_9ACTN</name>
<gene>
    <name evidence="3" type="ORF">AVDCRST_MAG25-3587</name>
</gene>
<feature type="compositionally biased region" description="Basic and acidic residues" evidence="1">
    <location>
        <begin position="63"/>
        <end position="81"/>
    </location>
</feature>
<evidence type="ECO:0000259" key="2">
    <source>
        <dbReference type="Pfam" id="PF09557"/>
    </source>
</evidence>